<evidence type="ECO:0000259" key="2">
    <source>
        <dbReference type="Pfam" id="PF00534"/>
    </source>
</evidence>
<reference evidence="3" key="1">
    <citation type="journal article" date="2015" name="PeerJ">
        <title>First genomic representation of candidate bacterial phylum KSB3 points to enhanced environmental sensing as a trigger of wastewater bulking.</title>
        <authorList>
            <person name="Sekiguchi Y."/>
            <person name="Ohashi A."/>
            <person name="Parks D.H."/>
            <person name="Yamauchi T."/>
            <person name="Tyson G.W."/>
            <person name="Hugenholtz P."/>
        </authorList>
    </citation>
    <scope>NUCLEOTIDE SEQUENCE [LARGE SCALE GENOMIC DNA]</scope>
</reference>
<dbReference type="eggNOG" id="COG0438">
    <property type="taxonomic scope" value="Bacteria"/>
</dbReference>
<dbReference type="AlphaFoldDB" id="A0A081CAR5"/>
<name>A0A081CAR5_VECG1</name>
<accession>A0A081CAR5</accession>
<proteinExistence type="predicted"/>
<dbReference type="Pfam" id="PF00534">
    <property type="entry name" value="Glycos_transf_1"/>
    <property type="match status" value="1"/>
</dbReference>
<dbReference type="SUPFAM" id="SSF53756">
    <property type="entry name" value="UDP-Glycosyltransferase/glycogen phosphorylase"/>
    <property type="match status" value="1"/>
</dbReference>
<dbReference type="GO" id="GO:0016757">
    <property type="term" value="F:glycosyltransferase activity"/>
    <property type="evidence" value="ECO:0007669"/>
    <property type="project" value="InterPro"/>
</dbReference>
<dbReference type="STRING" id="1499967.U27_01571"/>
<gene>
    <name evidence="3" type="ORF">U27_01571</name>
</gene>
<keyword evidence="1 3" id="KW-0808">Transferase</keyword>
<evidence type="ECO:0000256" key="1">
    <source>
        <dbReference type="ARBA" id="ARBA00022679"/>
    </source>
</evidence>
<dbReference type="InterPro" id="IPR001296">
    <property type="entry name" value="Glyco_trans_1"/>
</dbReference>
<organism evidence="3">
    <name type="scientific">Vecturithrix granuli</name>
    <dbReference type="NCBI Taxonomy" id="1499967"/>
    <lineage>
        <taxon>Bacteria</taxon>
        <taxon>Candidatus Moduliflexota</taxon>
        <taxon>Candidatus Vecturitrichia</taxon>
        <taxon>Candidatus Vecturitrichales</taxon>
        <taxon>Candidatus Vecturitrichaceae</taxon>
        <taxon>Candidatus Vecturithrix</taxon>
    </lineage>
</organism>
<protein>
    <submittedName>
        <fullName evidence="3">Putative glycosyltransferase</fullName>
    </submittedName>
</protein>
<feature type="domain" description="Glycosyl transferase family 1" evidence="2">
    <location>
        <begin position="167"/>
        <end position="326"/>
    </location>
</feature>
<sequence length="354" mass="40444">MRITQLLPSVHSGDAVGDSAYEIHQALQARGIDSVILGVHIDDHLKDRAIDFRHFAQYDSPETVHLYHFAVPSPITYTFKEAKGRKIVIYHNITPPHFFEGFSEELVTITTTGRHEIKLLAEYTDLGLADSEFNRLELVQYGYRKTGVLPILLDFHKYDTPEASQVREQFDDGKVNILFVGRVTPNKKQEDVIKAFHVYKKYVNSQSRLLLVGKYHPNEAYFTFLRELIAELGVEDVHFAGHVTQQELNTYYQLADVLLSLSEHEGFFVPAVESFYFKLPVLAYNCTAVPYTLGNAGILIHHKRYAEIAELIQLIVENSVLQQSIIATQTSRLTCFQKACILKTLFDYLGIEFQ</sequence>
<dbReference type="EMBL" id="DF820481">
    <property type="protein sequence ID" value="GAK61670.1"/>
    <property type="molecule type" value="Genomic_DNA"/>
</dbReference>
<dbReference type="Gene3D" id="3.40.50.2000">
    <property type="entry name" value="Glycogen Phosphorylase B"/>
    <property type="match status" value="1"/>
</dbReference>
<evidence type="ECO:0000313" key="3">
    <source>
        <dbReference type="EMBL" id="GAK61670.1"/>
    </source>
</evidence>
<dbReference type="PANTHER" id="PTHR46401">
    <property type="entry name" value="GLYCOSYLTRANSFERASE WBBK-RELATED"/>
    <property type="match status" value="1"/>
</dbReference>
<keyword evidence="4" id="KW-1185">Reference proteome</keyword>
<dbReference type="Proteomes" id="UP000030661">
    <property type="component" value="Unassembled WGS sequence"/>
</dbReference>
<dbReference type="GO" id="GO:0009103">
    <property type="term" value="P:lipopolysaccharide biosynthetic process"/>
    <property type="evidence" value="ECO:0007669"/>
    <property type="project" value="TreeGrafter"/>
</dbReference>
<dbReference type="PANTHER" id="PTHR46401:SF2">
    <property type="entry name" value="GLYCOSYLTRANSFERASE WBBK-RELATED"/>
    <property type="match status" value="1"/>
</dbReference>
<dbReference type="HOGENOM" id="CLU_009583_27_5_0"/>
<evidence type="ECO:0000313" key="4">
    <source>
        <dbReference type="Proteomes" id="UP000030661"/>
    </source>
</evidence>